<reference evidence="2" key="1">
    <citation type="journal article" date="2021" name="Environ. Microbiol.">
        <title>Genomic characterization of three novel Desulfobacterota classes expand the metabolic and phylogenetic diversity of the phylum.</title>
        <authorList>
            <person name="Murphy C.L."/>
            <person name="Biggerstaff J."/>
            <person name="Eichhorn A."/>
            <person name="Ewing E."/>
            <person name="Shahan R."/>
            <person name="Soriano D."/>
            <person name="Stewart S."/>
            <person name="VanMol K."/>
            <person name="Walker R."/>
            <person name="Walters P."/>
            <person name="Elshahed M.S."/>
            <person name="Youssef N.H."/>
        </authorList>
    </citation>
    <scope>NUCLEOTIDE SEQUENCE</scope>
    <source>
        <strain evidence="2">Zod_Metabat.24</strain>
    </source>
</reference>
<dbReference type="GO" id="GO:0042910">
    <property type="term" value="F:xenobiotic transmembrane transporter activity"/>
    <property type="evidence" value="ECO:0007669"/>
    <property type="project" value="TreeGrafter"/>
</dbReference>
<feature type="transmembrane region" description="Helical" evidence="1">
    <location>
        <begin position="890"/>
        <end position="910"/>
    </location>
</feature>
<dbReference type="Gene3D" id="3.30.70.1430">
    <property type="entry name" value="Multidrug efflux transporter AcrB pore domain"/>
    <property type="match status" value="2"/>
</dbReference>
<dbReference type="InterPro" id="IPR001036">
    <property type="entry name" value="Acrflvin-R"/>
</dbReference>
<feature type="transmembrane region" description="Helical" evidence="1">
    <location>
        <begin position="545"/>
        <end position="568"/>
    </location>
</feature>
<dbReference type="SUPFAM" id="SSF82866">
    <property type="entry name" value="Multidrug efflux transporter AcrB transmembrane domain"/>
    <property type="match status" value="2"/>
</dbReference>
<dbReference type="Gene3D" id="1.20.1640.10">
    <property type="entry name" value="Multidrug efflux transporter AcrB transmembrane domain"/>
    <property type="match status" value="2"/>
</dbReference>
<sequence>MKWTAFAVRRSVTTVMLILVFVVLGIFSYSRLTVDLFPNIDFPYLTITTIYPGAGPSEVKSQVTEKIEDEISSVSNVKNLDSTSREGVSIILIEFELGVDVDLASIEVKDKVDAILSDLPEDIEQPEIVKFDINALPIMNLSISADSPLNEVYEYVDTTVRDRLNKIDGLASVEVVGGLVREIQVNVSREALIRHNLTITEFANLIGAENKDVPLGRLTSKDEEFVLRVSGEFTSIEDIKNTTIATPTGASVRLSDIAEIVDGFAERRESAKFQGKPSVGIAISKRSDANTVLIAAEVFQAIYELRQTMPEGYEIGIARDLSAFIVDSVNDVIINLILGIIITAFFLYIFLHNIWSTLIATLDLPTSIIATFILIYFAGFTINVITLMALGISIGILATNDIIILESINRHIKAGEPPKEAAIKGTSEVAIAVGASTLTNIMVFTPIAFMSGIVGQFFKQFGLTVVFATIFSLLVSFTMTPMLASKLLGQKKKGAISLKFSQLKYVSAVNKRLLLFFERWDKGYDNLVLKYRSSLNWCLKNKKKAVMATVGILFFSFFLIALVGGEFFPYSDRGYLSINVELPPGVRIEETEEVIGEISGIVGKYEEIETLFSTVGGENKGVNEGQLILRLVDISERDILTKDFVNKIRYDLANIPGADIGIMEESGGGEAEADLVLNVTGPDIKTISALAGEMEEIVKDMEGLVDVETSEKLPSPEIRFIPDRFKIASYGVNSSDIYTILRASYEGIVPSLYKEGGEEYDIKVRLSEEDRSEEDVFGEIRIKTPKGMVPIEQLGEVFLGRGESEIKRHNRQDLVEVMANVGSGTVGEFEKKIEDEAKKIDTPEGYAFKLGGQSETKAESFASLYQALLLAVILTYIVLAAILESFVHPITIMLTLPLGLIGTAVGLFVGGQTINMLSLMAMIMLVGIVVNNAILILDYTSILRDGGMSCREAIVEASPVRLRPIIMANLAIAFAIIPQALGGAEAGHRTAMAFVTMGGVLFSAVFTIYLIPVVYEFFDKFTIKGREEAKIK</sequence>
<dbReference type="SUPFAM" id="SSF82714">
    <property type="entry name" value="Multidrug efflux transporter AcrB TolC docking domain, DN and DC subdomains"/>
    <property type="match status" value="2"/>
</dbReference>
<organism evidence="2 3">
    <name type="scientific">Candidatus Zymogenus saltonus</name>
    <dbReference type="NCBI Taxonomy" id="2844893"/>
    <lineage>
        <taxon>Bacteria</taxon>
        <taxon>Deltaproteobacteria</taxon>
        <taxon>Candidatus Zymogenia</taxon>
        <taxon>Candidatus Zymogeniales</taxon>
        <taxon>Candidatus Zymogenaceae</taxon>
        <taxon>Candidatus Zymogenus</taxon>
    </lineage>
</organism>
<evidence type="ECO:0000256" key="1">
    <source>
        <dbReference type="SAM" id="Phobius"/>
    </source>
</evidence>
<evidence type="ECO:0000313" key="2">
    <source>
        <dbReference type="EMBL" id="MBN1573684.1"/>
    </source>
</evidence>
<feature type="transmembrane region" description="Helical" evidence="1">
    <location>
        <begin position="461"/>
        <end position="484"/>
    </location>
</feature>
<evidence type="ECO:0000313" key="3">
    <source>
        <dbReference type="Proteomes" id="UP000809273"/>
    </source>
</evidence>
<feature type="transmembrane region" description="Helical" evidence="1">
    <location>
        <begin position="993"/>
        <end position="1018"/>
    </location>
</feature>
<keyword evidence="1" id="KW-1133">Transmembrane helix</keyword>
<feature type="transmembrane region" description="Helical" evidence="1">
    <location>
        <begin position="429"/>
        <end position="449"/>
    </location>
</feature>
<feature type="transmembrane region" description="Helical" evidence="1">
    <location>
        <begin position="916"/>
        <end position="939"/>
    </location>
</feature>
<feature type="transmembrane region" description="Helical" evidence="1">
    <location>
        <begin position="332"/>
        <end position="351"/>
    </location>
</feature>
<dbReference type="Pfam" id="PF00873">
    <property type="entry name" value="ACR_tran"/>
    <property type="match status" value="1"/>
</dbReference>
<dbReference type="EMBL" id="JAFGIX010000054">
    <property type="protein sequence ID" value="MBN1573684.1"/>
    <property type="molecule type" value="Genomic_DNA"/>
</dbReference>
<protein>
    <submittedName>
        <fullName evidence="2">Efflux RND transporter permease subunit</fullName>
    </submittedName>
</protein>
<dbReference type="Gene3D" id="3.30.70.1320">
    <property type="entry name" value="Multidrug efflux transporter AcrB pore domain like"/>
    <property type="match status" value="1"/>
</dbReference>
<keyword evidence="1" id="KW-0472">Membrane</keyword>
<reference evidence="2" key="2">
    <citation type="submission" date="2021-01" db="EMBL/GenBank/DDBJ databases">
        <authorList>
            <person name="Hahn C.R."/>
            <person name="Youssef N.H."/>
            <person name="Elshahed M."/>
        </authorList>
    </citation>
    <scope>NUCLEOTIDE SEQUENCE</scope>
    <source>
        <strain evidence="2">Zod_Metabat.24</strain>
    </source>
</reference>
<dbReference type="GO" id="GO:0005886">
    <property type="term" value="C:plasma membrane"/>
    <property type="evidence" value="ECO:0007669"/>
    <property type="project" value="TreeGrafter"/>
</dbReference>
<feature type="transmembrane region" description="Helical" evidence="1">
    <location>
        <begin position="358"/>
        <end position="378"/>
    </location>
</feature>
<dbReference type="AlphaFoldDB" id="A0A9D8KFF6"/>
<dbReference type="PANTHER" id="PTHR32063:SF0">
    <property type="entry name" value="SWARMING MOTILITY PROTEIN SWRC"/>
    <property type="match status" value="1"/>
</dbReference>
<name>A0A9D8KFF6_9DELT</name>
<gene>
    <name evidence="2" type="ORF">JW984_10865</name>
</gene>
<keyword evidence="1" id="KW-0812">Transmembrane</keyword>
<feature type="transmembrane region" description="Helical" evidence="1">
    <location>
        <begin position="384"/>
        <end position="408"/>
    </location>
</feature>
<dbReference type="InterPro" id="IPR027463">
    <property type="entry name" value="AcrB_DN_DC_subdom"/>
</dbReference>
<dbReference type="SUPFAM" id="SSF82693">
    <property type="entry name" value="Multidrug efflux transporter AcrB pore domain, PN1, PN2, PC1 and PC2 subdomains"/>
    <property type="match status" value="3"/>
</dbReference>
<proteinExistence type="predicted"/>
<feature type="transmembrane region" description="Helical" evidence="1">
    <location>
        <begin position="12"/>
        <end position="30"/>
    </location>
</feature>
<feature type="transmembrane region" description="Helical" evidence="1">
    <location>
        <begin position="864"/>
        <end position="883"/>
    </location>
</feature>
<accession>A0A9D8KFF6</accession>
<dbReference type="Gene3D" id="3.30.2090.10">
    <property type="entry name" value="Multidrug efflux transporter AcrB TolC docking domain, DN and DC subdomains"/>
    <property type="match status" value="2"/>
</dbReference>
<dbReference type="PRINTS" id="PR00702">
    <property type="entry name" value="ACRIFLAVINRP"/>
</dbReference>
<feature type="transmembrane region" description="Helical" evidence="1">
    <location>
        <begin position="960"/>
        <end position="981"/>
    </location>
</feature>
<dbReference type="PANTHER" id="PTHR32063">
    <property type="match status" value="1"/>
</dbReference>
<comment type="caution">
    <text evidence="2">The sequence shown here is derived from an EMBL/GenBank/DDBJ whole genome shotgun (WGS) entry which is preliminary data.</text>
</comment>
<dbReference type="Proteomes" id="UP000809273">
    <property type="component" value="Unassembled WGS sequence"/>
</dbReference>
<dbReference type="Gene3D" id="3.30.70.1440">
    <property type="entry name" value="Multidrug efflux transporter AcrB pore domain"/>
    <property type="match status" value="1"/>
</dbReference>